<gene>
    <name evidence="2" type="ORF">CYNAS_LOCUS213</name>
</gene>
<dbReference type="SUPFAM" id="SSF81321">
    <property type="entry name" value="Family A G protein-coupled receptor-like"/>
    <property type="match status" value="1"/>
</dbReference>
<keyword evidence="3" id="KW-1185">Reference proteome</keyword>
<protein>
    <submittedName>
        <fullName evidence="2">Uncharacterized protein</fullName>
    </submittedName>
</protein>
<dbReference type="Proteomes" id="UP001176961">
    <property type="component" value="Unassembled WGS sequence"/>
</dbReference>
<evidence type="ECO:0000256" key="1">
    <source>
        <dbReference type="SAM" id="Phobius"/>
    </source>
</evidence>
<proteinExistence type="predicted"/>
<feature type="transmembrane region" description="Helical" evidence="1">
    <location>
        <begin position="6"/>
        <end position="23"/>
    </location>
</feature>
<evidence type="ECO:0000313" key="3">
    <source>
        <dbReference type="Proteomes" id="UP001176961"/>
    </source>
</evidence>
<keyword evidence="1" id="KW-0472">Membrane</keyword>
<keyword evidence="1" id="KW-0812">Transmembrane</keyword>
<comment type="caution">
    <text evidence="2">The sequence shown here is derived from an EMBL/GenBank/DDBJ whole genome shotgun (WGS) entry which is preliminary data.</text>
</comment>
<dbReference type="EMBL" id="CATQJL010000001">
    <property type="protein sequence ID" value="CAJ0588230.1"/>
    <property type="molecule type" value="Genomic_DNA"/>
</dbReference>
<sequence>MSEIEYVISVICIAMTFIVYIIVSRSIYMMRKGTITVRPRELKLLAHAAILFVTLTSLITCWHYYQAFLPDTKWTLFSINNYWILYCGMNPILCMIFSRKMRLSCLHPLRRQKTSLTRVTATRLS</sequence>
<accession>A0AA36DJF1</accession>
<evidence type="ECO:0000313" key="2">
    <source>
        <dbReference type="EMBL" id="CAJ0588230.1"/>
    </source>
</evidence>
<name>A0AA36DJF1_CYLNA</name>
<keyword evidence="1" id="KW-1133">Transmembrane helix</keyword>
<reference evidence="2" key="1">
    <citation type="submission" date="2023-07" db="EMBL/GenBank/DDBJ databases">
        <authorList>
            <consortium name="CYATHOMIX"/>
        </authorList>
    </citation>
    <scope>NUCLEOTIDE SEQUENCE</scope>
    <source>
        <strain evidence="2">N/A</strain>
    </source>
</reference>
<feature type="transmembrane region" description="Helical" evidence="1">
    <location>
        <begin position="44"/>
        <end position="65"/>
    </location>
</feature>
<dbReference type="AlphaFoldDB" id="A0AA36DJF1"/>
<organism evidence="2 3">
    <name type="scientific">Cylicocyclus nassatus</name>
    <name type="common">Nematode worm</name>
    <dbReference type="NCBI Taxonomy" id="53992"/>
    <lineage>
        <taxon>Eukaryota</taxon>
        <taxon>Metazoa</taxon>
        <taxon>Ecdysozoa</taxon>
        <taxon>Nematoda</taxon>
        <taxon>Chromadorea</taxon>
        <taxon>Rhabditida</taxon>
        <taxon>Rhabditina</taxon>
        <taxon>Rhabditomorpha</taxon>
        <taxon>Strongyloidea</taxon>
        <taxon>Strongylidae</taxon>
        <taxon>Cylicocyclus</taxon>
    </lineage>
</organism>
<feature type="transmembrane region" description="Helical" evidence="1">
    <location>
        <begin position="77"/>
        <end position="97"/>
    </location>
</feature>